<dbReference type="GO" id="GO:0022857">
    <property type="term" value="F:transmembrane transporter activity"/>
    <property type="evidence" value="ECO:0007669"/>
    <property type="project" value="UniProtKB-UniRule"/>
</dbReference>
<reference evidence="7 8" key="1">
    <citation type="journal article" date="2018" name="Mol. Plant">
        <title>The genome of Artemisia annua provides insight into the evolution of Asteraceae family and artemisinin biosynthesis.</title>
        <authorList>
            <person name="Shen Q."/>
            <person name="Zhang L."/>
            <person name="Liao Z."/>
            <person name="Wang S."/>
            <person name="Yan T."/>
            <person name="Shi P."/>
            <person name="Liu M."/>
            <person name="Fu X."/>
            <person name="Pan Q."/>
            <person name="Wang Y."/>
            <person name="Lv Z."/>
            <person name="Lu X."/>
            <person name="Zhang F."/>
            <person name="Jiang W."/>
            <person name="Ma Y."/>
            <person name="Chen M."/>
            <person name="Hao X."/>
            <person name="Li L."/>
            <person name="Tang Y."/>
            <person name="Lv G."/>
            <person name="Zhou Y."/>
            <person name="Sun X."/>
            <person name="Brodelius P.E."/>
            <person name="Rose J.K.C."/>
            <person name="Tang K."/>
        </authorList>
    </citation>
    <scope>NUCLEOTIDE SEQUENCE [LARGE SCALE GENOMIC DNA]</scope>
    <source>
        <strain evidence="8">cv. Huhao1</strain>
        <tissue evidence="7">Leaf</tissue>
    </source>
</reference>
<organism evidence="7 8">
    <name type="scientific">Artemisia annua</name>
    <name type="common">Sweet wormwood</name>
    <dbReference type="NCBI Taxonomy" id="35608"/>
    <lineage>
        <taxon>Eukaryota</taxon>
        <taxon>Viridiplantae</taxon>
        <taxon>Streptophyta</taxon>
        <taxon>Embryophyta</taxon>
        <taxon>Tracheophyta</taxon>
        <taxon>Spermatophyta</taxon>
        <taxon>Magnoliopsida</taxon>
        <taxon>eudicotyledons</taxon>
        <taxon>Gunneridae</taxon>
        <taxon>Pentapetalae</taxon>
        <taxon>asterids</taxon>
        <taxon>campanulids</taxon>
        <taxon>Asterales</taxon>
        <taxon>Asteraceae</taxon>
        <taxon>Asteroideae</taxon>
        <taxon>Anthemideae</taxon>
        <taxon>Artemisiinae</taxon>
        <taxon>Artemisia</taxon>
    </lineage>
</organism>
<comment type="subcellular location">
    <subcellularLocation>
        <location evidence="6">Cell membrane</location>
        <topology evidence="6">Multi-pass membrane protein</topology>
    </subcellularLocation>
    <subcellularLocation>
        <location evidence="1">Membrane</location>
        <topology evidence="1">Multi-pass membrane protein</topology>
    </subcellularLocation>
</comment>
<dbReference type="STRING" id="35608.A0A2U1LW25"/>
<keyword evidence="5" id="KW-0472">Membrane</keyword>
<evidence type="ECO:0000313" key="7">
    <source>
        <dbReference type="EMBL" id="PWA53164.1"/>
    </source>
</evidence>
<keyword evidence="3" id="KW-0812">Transmembrane</keyword>
<comment type="function">
    <text evidence="6">Choline transporter.</text>
</comment>
<evidence type="ECO:0000256" key="5">
    <source>
        <dbReference type="ARBA" id="ARBA00023136"/>
    </source>
</evidence>
<dbReference type="AlphaFoldDB" id="A0A2U1LW25"/>
<accession>A0A2U1LW25</accession>
<keyword evidence="4" id="KW-1133">Transmembrane helix</keyword>
<dbReference type="Pfam" id="PF04515">
    <property type="entry name" value="Choline_transpo"/>
    <property type="match status" value="1"/>
</dbReference>
<dbReference type="PANTHER" id="PTHR12385">
    <property type="entry name" value="CHOLINE TRANSPORTER-LIKE (SLC FAMILY 44)"/>
    <property type="match status" value="1"/>
</dbReference>
<dbReference type="PANTHER" id="PTHR12385:SF4">
    <property type="entry name" value="PROTEIN PNS1"/>
    <property type="match status" value="1"/>
</dbReference>
<dbReference type="GO" id="GO:0005886">
    <property type="term" value="C:plasma membrane"/>
    <property type="evidence" value="ECO:0007669"/>
    <property type="project" value="UniProtKB-SubCell"/>
</dbReference>
<evidence type="ECO:0000256" key="1">
    <source>
        <dbReference type="ARBA" id="ARBA00004141"/>
    </source>
</evidence>
<evidence type="ECO:0000313" key="8">
    <source>
        <dbReference type="Proteomes" id="UP000245207"/>
    </source>
</evidence>
<evidence type="ECO:0000256" key="2">
    <source>
        <dbReference type="ARBA" id="ARBA00007168"/>
    </source>
</evidence>
<evidence type="ECO:0000256" key="4">
    <source>
        <dbReference type="ARBA" id="ARBA00022989"/>
    </source>
</evidence>
<keyword evidence="8" id="KW-1185">Reference proteome</keyword>
<evidence type="ECO:0000256" key="3">
    <source>
        <dbReference type="ARBA" id="ARBA00022692"/>
    </source>
</evidence>
<sequence length="73" mass="7997">MAGSGAVLCNYVHVRVSGMAFLVLIHGGREKASMPHNPLLQSLRDVVTSFGSISYGSLFTTTIRTLRWELSCR</sequence>
<comment type="similarity">
    <text evidence="2 6">Belongs to the CTL (choline transporter-like) family.</text>
</comment>
<evidence type="ECO:0000256" key="6">
    <source>
        <dbReference type="RuleBase" id="RU368066"/>
    </source>
</evidence>
<name>A0A2U1LW25_ARTAN</name>
<dbReference type="OrthoDB" id="44736at2759"/>
<protein>
    <recommendedName>
        <fullName evidence="6">Choline transporter-like protein</fullName>
    </recommendedName>
</protein>
<dbReference type="InterPro" id="IPR007603">
    <property type="entry name" value="Choline_transptr-like"/>
</dbReference>
<dbReference type="Proteomes" id="UP000245207">
    <property type="component" value="Unassembled WGS sequence"/>
</dbReference>
<proteinExistence type="inferred from homology"/>
<gene>
    <name evidence="7" type="ORF">CTI12_AA447370</name>
</gene>
<comment type="caution">
    <text evidence="7">The sequence shown here is derived from an EMBL/GenBank/DDBJ whole genome shotgun (WGS) entry which is preliminary data.</text>
</comment>
<dbReference type="EMBL" id="PKPP01007520">
    <property type="protein sequence ID" value="PWA53164.1"/>
    <property type="molecule type" value="Genomic_DNA"/>
</dbReference>